<keyword evidence="3" id="KW-1185">Reference proteome</keyword>
<accession>A0A919N340</accession>
<evidence type="ECO:0000256" key="1">
    <source>
        <dbReference type="SAM" id="MobiDB-lite"/>
    </source>
</evidence>
<reference evidence="2" key="1">
    <citation type="submission" date="2021-01" db="EMBL/GenBank/DDBJ databases">
        <title>Whole genome shotgun sequence of Actinoplanes siamensis NBRC 109076.</title>
        <authorList>
            <person name="Komaki H."/>
            <person name="Tamura T."/>
        </authorList>
    </citation>
    <scope>NUCLEOTIDE SEQUENCE</scope>
    <source>
        <strain evidence="2">NBRC 109076</strain>
    </source>
</reference>
<gene>
    <name evidence="2" type="ORF">Asi03nite_09260</name>
</gene>
<name>A0A919N340_9ACTN</name>
<comment type="caution">
    <text evidence="2">The sequence shown here is derived from an EMBL/GenBank/DDBJ whole genome shotgun (WGS) entry which is preliminary data.</text>
</comment>
<protein>
    <submittedName>
        <fullName evidence="2">Uncharacterized protein</fullName>
    </submittedName>
</protein>
<organism evidence="2 3">
    <name type="scientific">Actinoplanes siamensis</name>
    <dbReference type="NCBI Taxonomy" id="1223317"/>
    <lineage>
        <taxon>Bacteria</taxon>
        <taxon>Bacillati</taxon>
        <taxon>Actinomycetota</taxon>
        <taxon>Actinomycetes</taxon>
        <taxon>Micromonosporales</taxon>
        <taxon>Micromonosporaceae</taxon>
        <taxon>Actinoplanes</taxon>
    </lineage>
</organism>
<proteinExistence type="predicted"/>
<dbReference type="AlphaFoldDB" id="A0A919N340"/>
<feature type="region of interest" description="Disordered" evidence="1">
    <location>
        <begin position="56"/>
        <end position="79"/>
    </location>
</feature>
<dbReference type="Proteomes" id="UP000629619">
    <property type="component" value="Unassembled WGS sequence"/>
</dbReference>
<evidence type="ECO:0000313" key="3">
    <source>
        <dbReference type="Proteomes" id="UP000629619"/>
    </source>
</evidence>
<evidence type="ECO:0000313" key="2">
    <source>
        <dbReference type="EMBL" id="GIF03388.1"/>
    </source>
</evidence>
<dbReference type="EMBL" id="BOMW01000009">
    <property type="protein sequence ID" value="GIF03388.1"/>
    <property type="molecule type" value="Genomic_DNA"/>
</dbReference>
<sequence length="95" mass="10258">MHRAGQRVRLGEPVQNQAADAAPGQHQGGGEPGRPGSDDHYRHMVHRTNLGERAQHRHAGAGFGGDPAALPQRQSDPVQVRGHVHAENFRDINPA</sequence>
<feature type="region of interest" description="Disordered" evidence="1">
    <location>
        <begin position="1"/>
        <end position="42"/>
    </location>
</feature>